<evidence type="ECO:0000313" key="2">
    <source>
        <dbReference type="Proteomes" id="UP000784294"/>
    </source>
</evidence>
<keyword evidence="2" id="KW-1185">Reference proteome</keyword>
<proteinExistence type="predicted"/>
<accession>A0A448X2S6</accession>
<sequence>MVQTDFKGQKEATLSRGETWADLHARLTEESSKRLNRFIQASSEKIKAEQAGLMFMRTNLD</sequence>
<name>A0A448X2S6_9PLAT</name>
<gene>
    <name evidence="1" type="ORF">PXEA_LOCUS19732</name>
</gene>
<dbReference type="EMBL" id="CAAALY010079282">
    <property type="protein sequence ID" value="VEL26292.1"/>
    <property type="molecule type" value="Genomic_DNA"/>
</dbReference>
<dbReference type="Proteomes" id="UP000784294">
    <property type="component" value="Unassembled WGS sequence"/>
</dbReference>
<protein>
    <submittedName>
        <fullName evidence="1">Uncharacterized protein</fullName>
    </submittedName>
</protein>
<evidence type="ECO:0000313" key="1">
    <source>
        <dbReference type="EMBL" id="VEL26292.1"/>
    </source>
</evidence>
<organism evidence="1 2">
    <name type="scientific">Protopolystoma xenopodis</name>
    <dbReference type="NCBI Taxonomy" id="117903"/>
    <lineage>
        <taxon>Eukaryota</taxon>
        <taxon>Metazoa</taxon>
        <taxon>Spiralia</taxon>
        <taxon>Lophotrochozoa</taxon>
        <taxon>Platyhelminthes</taxon>
        <taxon>Monogenea</taxon>
        <taxon>Polyopisthocotylea</taxon>
        <taxon>Polystomatidea</taxon>
        <taxon>Polystomatidae</taxon>
        <taxon>Protopolystoma</taxon>
    </lineage>
</organism>
<comment type="caution">
    <text evidence="1">The sequence shown here is derived from an EMBL/GenBank/DDBJ whole genome shotgun (WGS) entry which is preliminary data.</text>
</comment>
<reference evidence="1" key="1">
    <citation type="submission" date="2018-11" db="EMBL/GenBank/DDBJ databases">
        <authorList>
            <consortium name="Pathogen Informatics"/>
        </authorList>
    </citation>
    <scope>NUCLEOTIDE SEQUENCE</scope>
</reference>
<dbReference type="AlphaFoldDB" id="A0A448X2S6"/>